<feature type="domain" description="Knr4/Smi1-like" evidence="1">
    <location>
        <begin position="9"/>
        <end position="207"/>
    </location>
</feature>
<evidence type="ECO:0000259" key="1">
    <source>
        <dbReference type="SMART" id="SM00860"/>
    </source>
</evidence>
<gene>
    <name evidence="2" type="ORF">ACFPTN_05990</name>
</gene>
<dbReference type="SUPFAM" id="SSF160631">
    <property type="entry name" value="SMI1/KNR4-like"/>
    <property type="match status" value="1"/>
</dbReference>
<dbReference type="Proteomes" id="UP001595974">
    <property type="component" value="Unassembled WGS sequence"/>
</dbReference>
<comment type="caution">
    <text evidence="2">The sequence shown here is derived from an EMBL/GenBank/DDBJ whole genome shotgun (WGS) entry which is preliminary data.</text>
</comment>
<dbReference type="EMBL" id="JBHSOG010000020">
    <property type="protein sequence ID" value="MFC5768917.1"/>
    <property type="molecule type" value="Genomic_DNA"/>
</dbReference>
<dbReference type="InterPro" id="IPR032869">
    <property type="entry name" value="WHH_dom_containing"/>
</dbReference>
<evidence type="ECO:0000313" key="2">
    <source>
        <dbReference type="EMBL" id="MFC5768917.1"/>
    </source>
</evidence>
<dbReference type="RefSeq" id="WP_096449594.1">
    <property type="nucleotide sequence ID" value="NZ_JBHSOG010000020.1"/>
</dbReference>
<sequence length="239" mass="27370">MNLLHAGPSLSEADIDAFEHEIGFALPSEYRRFLLIHNGGTPETYPAVFWMCVESELKRYFEGESSANKASGLVKTPEGYIWHHVENGEKLQLVPYDVHLITGRHSAISRFHQSNAKGNLYAQMHRVKELREPGHRNVKEVTDTVHSFFQLIEKLDPRSILWNYRVLANRIPSDFLPIACDGSGSVICLALSGKDFGSVYLWDWYAEQVPPNYRNVHFVAESFEGLINDLDSEVRRFYN</sequence>
<organism evidence="2 3">
    <name type="scientific">Thauera sinica</name>
    <dbReference type="NCBI Taxonomy" id="2665146"/>
    <lineage>
        <taxon>Bacteria</taxon>
        <taxon>Pseudomonadati</taxon>
        <taxon>Pseudomonadota</taxon>
        <taxon>Betaproteobacteria</taxon>
        <taxon>Rhodocyclales</taxon>
        <taxon>Zoogloeaceae</taxon>
        <taxon>Thauera</taxon>
    </lineage>
</organism>
<dbReference type="SMART" id="SM00860">
    <property type="entry name" value="SMI1_KNR4"/>
    <property type="match status" value="1"/>
</dbReference>
<protein>
    <submittedName>
        <fullName evidence="2">SMI1/KNR4 family protein</fullName>
    </submittedName>
</protein>
<accession>A0ABW1ANP8</accession>
<proteinExistence type="predicted"/>
<dbReference type="InterPro" id="IPR037883">
    <property type="entry name" value="Knr4/Smi1-like_sf"/>
</dbReference>
<name>A0ABW1ANP8_9RHOO</name>
<dbReference type="Pfam" id="PF14414">
    <property type="entry name" value="WHH"/>
    <property type="match status" value="1"/>
</dbReference>
<dbReference type="Pfam" id="PF09346">
    <property type="entry name" value="SMI1_KNR4"/>
    <property type="match status" value="2"/>
</dbReference>
<keyword evidence="3" id="KW-1185">Reference proteome</keyword>
<dbReference type="Gene3D" id="3.40.1580.10">
    <property type="entry name" value="SMI1/KNR4-like"/>
    <property type="match status" value="2"/>
</dbReference>
<evidence type="ECO:0000313" key="3">
    <source>
        <dbReference type="Proteomes" id="UP001595974"/>
    </source>
</evidence>
<dbReference type="InterPro" id="IPR018958">
    <property type="entry name" value="Knr4/Smi1-like_dom"/>
</dbReference>
<reference evidence="3" key="1">
    <citation type="journal article" date="2019" name="Int. J. Syst. Evol. Microbiol.">
        <title>The Global Catalogue of Microorganisms (GCM) 10K type strain sequencing project: providing services to taxonomists for standard genome sequencing and annotation.</title>
        <authorList>
            <consortium name="The Broad Institute Genomics Platform"/>
            <consortium name="The Broad Institute Genome Sequencing Center for Infectious Disease"/>
            <person name="Wu L."/>
            <person name="Ma J."/>
        </authorList>
    </citation>
    <scope>NUCLEOTIDE SEQUENCE [LARGE SCALE GENOMIC DNA]</scope>
    <source>
        <strain evidence="3">SHR3</strain>
    </source>
</reference>